<reference evidence="2 3" key="1">
    <citation type="submission" date="2021-06" db="EMBL/GenBank/DDBJ databases">
        <title>A haploid diamondback moth (Plutella xylostella L.) genome assembly resolves 31 chromosomes and identifies a diamide resistance mutation.</title>
        <authorList>
            <person name="Ward C.M."/>
            <person name="Perry K.D."/>
            <person name="Baker G."/>
            <person name="Powis K."/>
            <person name="Heckel D.G."/>
            <person name="Baxter S.W."/>
        </authorList>
    </citation>
    <scope>NUCLEOTIDE SEQUENCE [LARGE SCALE GENOMIC DNA]</scope>
    <source>
        <strain evidence="2 3">LV</strain>
        <tissue evidence="2">Single pupa</tissue>
    </source>
</reference>
<feature type="transmembrane region" description="Helical" evidence="1">
    <location>
        <begin position="6"/>
        <end position="25"/>
    </location>
</feature>
<gene>
    <name evidence="2" type="ORF">JYU34_019725</name>
</gene>
<evidence type="ECO:0000256" key="1">
    <source>
        <dbReference type="SAM" id="Phobius"/>
    </source>
</evidence>
<proteinExistence type="predicted"/>
<evidence type="ECO:0000313" key="3">
    <source>
        <dbReference type="Proteomes" id="UP000823941"/>
    </source>
</evidence>
<organism evidence="2 3">
    <name type="scientific">Plutella xylostella</name>
    <name type="common">Diamondback moth</name>
    <name type="synonym">Plutella maculipennis</name>
    <dbReference type="NCBI Taxonomy" id="51655"/>
    <lineage>
        <taxon>Eukaryota</taxon>
        <taxon>Metazoa</taxon>
        <taxon>Ecdysozoa</taxon>
        <taxon>Arthropoda</taxon>
        <taxon>Hexapoda</taxon>
        <taxon>Insecta</taxon>
        <taxon>Pterygota</taxon>
        <taxon>Neoptera</taxon>
        <taxon>Endopterygota</taxon>
        <taxon>Lepidoptera</taxon>
        <taxon>Glossata</taxon>
        <taxon>Ditrysia</taxon>
        <taxon>Yponomeutoidea</taxon>
        <taxon>Plutellidae</taxon>
        <taxon>Plutella</taxon>
    </lineage>
</organism>
<sequence length="112" mass="13544">MVDYVGRFGCLVGVVALLVLLYHYLYYFPKPFYEYEVTYWGRFQHGLTPDFSIPEYFWMSHMYEKYFNKNYKVKYESIDEYFDQVFAEIMATYTTALYDENLEGDQNTVAKT</sequence>
<dbReference type="EMBL" id="JAHIBW010000027">
    <property type="protein sequence ID" value="KAG7296866.1"/>
    <property type="molecule type" value="Genomic_DNA"/>
</dbReference>
<name>A0ABQ7PVB8_PLUXY</name>
<keyword evidence="1" id="KW-1133">Transmembrane helix</keyword>
<accession>A0ABQ7PVB8</accession>
<keyword evidence="1" id="KW-0472">Membrane</keyword>
<keyword evidence="3" id="KW-1185">Reference proteome</keyword>
<comment type="caution">
    <text evidence="2">The sequence shown here is derived from an EMBL/GenBank/DDBJ whole genome shotgun (WGS) entry which is preliminary data.</text>
</comment>
<evidence type="ECO:0000313" key="2">
    <source>
        <dbReference type="EMBL" id="KAG7296866.1"/>
    </source>
</evidence>
<keyword evidence="1" id="KW-0812">Transmembrane</keyword>
<protein>
    <submittedName>
        <fullName evidence="2">Uncharacterized protein</fullName>
    </submittedName>
</protein>
<dbReference type="Proteomes" id="UP000823941">
    <property type="component" value="Chromosome 27"/>
</dbReference>